<sequence>MQLVSYSLSDVFQQLGRRIIIDMFFAGTNTSSATLNPRALRKAQDEVREVLKGKRKVEESDMSELVYLKLVLNESFRLHLPMPLLVPRETLDEYMPKIIPPLHRVPPT</sequence>
<dbReference type="PANTHER" id="PTHR47953">
    <property type="entry name" value="OS08G0105600 PROTEIN"/>
    <property type="match status" value="1"/>
</dbReference>
<keyword evidence="2" id="KW-0349">Heme</keyword>
<evidence type="ECO:0000256" key="2">
    <source>
        <dbReference type="ARBA" id="ARBA00022617"/>
    </source>
</evidence>
<proteinExistence type="inferred from homology"/>
<dbReference type="SUPFAM" id="SSF48264">
    <property type="entry name" value="Cytochrome P450"/>
    <property type="match status" value="1"/>
</dbReference>
<dbReference type="Proteomes" id="UP000290289">
    <property type="component" value="Chromosome 6"/>
</dbReference>
<keyword evidence="8" id="KW-1185">Reference proteome</keyword>
<protein>
    <recommendedName>
        <fullName evidence="9">Cytochrome P450</fullName>
    </recommendedName>
</protein>
<keyword evidence="5" id="KW-0408">Iron</keyword>
<evidence type="ECO:0000256" key="3">
    <source>
        <dbReference type="ARBA" id="ARBA00022723"/>
    </source>
</evidence>
<dbReference type="AlphaFoldDB" id="A0A498JRF0"/>
<evidence type="ECO:0008006" key="9">
    <source>
        <dbReference type="Google" id="ProtNLM"/>
    </source>
</evidence>
<keyword evidence="6" id="KW-0503">Monooxygenase</keyword>
<evidence type="ECO:0000313" key="8">
    <source>
        <dbReference type="Proteomes" id="UP000290289"/>
    </source>
</evidence>
<name>A0A498JRF0_MALDO</name>
<comment type="similarity">
    <text evidence="1">Belongs to the cytochrome P450 family.</text>
</comment>
<accession>A0A498JRF0</accession>
<evidence type="ECO:0000256" key="1">
    <source>
        <dbReference type="ARBA" id="ARBA00010617"/>
    </source>
</evidence>
<dbReference type="EMBL" id="RDQH01000332">
    <property type="protein sequence ID" value="RXH96162.1"/>
    <property type="molecule type" value="Genomic_DNA"/>
</dbReference>
<dbReference type="GO" id="GO:0016705">
    <property type="term" value="F:oxidoreductase activity, acting on paired donors, with incorporation or reduction of molecular oxygen"/>
    <property type="evidence" value="ECO:0007669"/>
    <property type="project" value="InterPro"/>
</dbReference>
<evidence type="ECO:0000256" key="5">
    <source>
        <dbReference type="ARBA" id="ARBA00023004"/>
    </source>
</evidence>
<evidence type="ECO:0000256" key="6">
    <source>
        <dbReference type="ARBA" id="ARBA00023033"/>
    </source>
</evidence>
<dbReference type="InterPro" id="IPR036396">
    <property type="entry name" value="Cyt_P450_sf"/>
</dbReference>
<dbReference type="Gene3D" id="1.10.630.10">
    <property type="entry name" value="Cytochrome P450"/>
    <property type="match status" value="1"/>
</dbReference>
<evidence type="ECO:0000256" key="4">
    <source>
        <dbReference type="ARBA" id="ARBA00023002"/>
    </source>
</evidence>
<keyword evidence="3" id="KW-0479">Metal-binding</keyword>
<reference evidence="7 8" key="1">
    <citation type="submission" date="2018-10" db="EMBL/GenBank/DDBJ databases">
        <title>A high-quality apple genome assembly.</title>
        <authorList>
            <person name="Hu J."/>
        </authorList>
    </citation>
    <scope>NUCLEOTIDE SEQUENCE [LARGE SCALE GENOMIC DNA]</scope>
    <source>
        <strain evidence="8">cv. HFTH1</strain>
        <tissue evidence="7">Young leaf</tissue>
    </source>
</reference>
<dbReference type="GO" id="GO:0005506">
    <property type="term" value="F:iron ion binding"/>
    <property type="evidence" value="ECO:0007669"/>
    <property type="project" value="InterPro"/>
</dbReference>
<organism evidence="7 8">
    <name type="scientific">Malus domestica</name>
    <name type="common">Apple</name>
    <name type="synonym">Pyrus malus</name>
    <dbReference type="NCBI Taxonomy" id="3750"/>
    <lineage>
        <taxon>Eukaryota</taxon>
        <taxon>Viridiplantae</taxon>
        <taxon>Streptophyta</taxon>
        <taxon>Embryophyta</taxon>
        <taxon>Tracheophyta</taxon>
        <taxon>Spermatophyta</taxon>
        <taxon>Magnoliopsida</taxon>
        <taxon>eudicotyledons</taxon>
        <taxon>Gunneridae</taxon>
        <taxon>Pentapetalae</taxon>
        <taxon>rosids</taxon>
        <taxon>fabids</taxon>
        <taxon>Rosales</taxon>
        <taxon>Rosaceae</taxon>
        <taxon>Amygdaloideae</taxon>
        <taxon>Maleae</taxon>
        <taxon>Malus</taxon>
    </lineage>
</organism>
<gene>
    <name evidence="7" type="ORF">DVH24_008662</name>
</gene>
<evidence type="ECO:0000313" key="7">
    <source>
        <dbReference type="EMBL" id="RXH96162.1"/>
    </source>
</evidence>
<comment type="caution">
    <text evidence="7">The sequence shown here is derived from an EMBL/GenBank/DDBJ whole genome shotgun (WGS) entry which is preliminary data.</text>
</comment>
<dbReference type="GO" id="GO:0004497">
    <property type="term" value="F:monooxygenase activity"/>
    <property type="evidence" value="ECO:0007669"/>
    <property type="project" value="UniProtKB-KW"/>
</dbReference>
<dbReference type="GO" id="GO:0020037">
    <property type="term" value="F:heme binding"/>
    <property type="evidence" value="ECO:0007669"/>
    <property type="project" value="InterPro"/>
</dbReference>
<dbReference type="PANTHER" id="PTHR47953:SF1">
    <property type="entry name" value="CYTOCHROME P450 71A9"/>
    <property type="match status" value="1"/>
</dbReference>
<dbReference type="InterPro" id="IPR001128">
    <property type="entry name" value="Cyt_P450"/>
</dbReference>
<dbReference type="InterPro" id="IPR052306">
    <property type="entry name" value="CYP450_71D"/>
</dbReference>
<dbReference type="Pfam" id="PF00067">
    <property type="entry name" value="p450"/>
    <property type="match status" value="1"/>
</dbReference>
<keyword evidence="4" id="KW-0560">Oxidoreductase</keyword>